<evidence type="ECO:0000313" key="2">
    <source>
        <dbReference type="EMBL" id="AWN22006.1"/>
    </source>
</evidence>
<feature type="region of interest" description="Disordered" evidence="1">
    <location>
        <begin position="1"/>
        <end position="27"/>
    </location>
</feature>
<gene>
    <name evidence="2" type="ORF">DKM44_01115</name>
</gene>
<organism evidence="2 3">
    <name type="scientific">Deinococcus irradiatisoli</name>
    <dbReference type="NCBI Taxonomy" id="2202254"/>
    <lineage>
        <taxon>Bacteria</taxon>
        <taxon>Thermotogati</taxon>
        <taxon>Deinococcota</taxon>
        <taxon>Deinococci</taxon>
        <taxon>Deinococcales</taxon>
        <taxon>Deinococcaceae</taxon>
        <taxon>Deinococcus</taxon>
    </lineage>
</organism>
<reference evidence="2 3" key="1">
    <citation type="submission" date="2018-05" db="EMBL/GenBank/DDBJ databases">
        <title>Complete Genome Sequence of Deinococcus sp. strain 17bor-2.</title>
        <authorList>
            <person name="Srinivasan S."/>
        </authorList>
    </citation>
    <scope>NUCLEOTIDE SEQUENCE [LARGE SCALE GENOMIC DNA]</scope>
    <source>
        <strain evidence="2 3">17bor-2</strain>
    </source>
</reference>
<dbReference type="EMBL" id="CP029494">
    <property type="protein sequence ID" value="AWN22006.1"/>
    <property type="molecule type" value="Genomic_DNA"/>
</dbReference>
<evidence type="ECO:0000313" key="3">
    <source>
        <dbReference type="Proteomes" id="UP000245368"/>
    </source>
</evidence>
<protein>
    <submittedName>
        <fullName evidence="2">Uncharacterized protein</fullName>
    </submittedName>
</protein>
<evidence type="ECO:0000256" key="1">
    <source>
        <dbReference type="SAM" id="MobiDB-lite"/>
    </source>
</evidence>
<dbReference type="AlphaFoldDB" id="A0A2Z3JD86"/>
<sequence length="219" mass="23403">MSSWVPGQASNVTPTSGEVVTSAQDSTDTPYGPIGKWMVDADGQPAHWLDYQLGDRALREPINVVLIDRLARTPQEALSRLLSATKAAGYPARTGHSTGYQGLIGAQLYAQQPGGSGEAFSDDAWWRSNNHGRLFGPAPLDGGGFVWTGALSREDFEVISVMHHPYASFKAARDDFGDRMSAAGNFKRLGTLDLGNALNTPSLTTDDHDGKAVVLMAAK</sequence>
<accession>A0A2Z3JD86</accession>
<dbReference type="KEGG" id="dez:DKM44_01115"/>
<name>A0A2Z3JD86_9DEIO</name>
<proteinExistence type="predicted"/>
<dbReference type="Proteomes" id="UP000245368">
    <property type="component" value="Chromosome"/>
</dbReference>
<keyword evidence="3" id="KW-1185">Reference proteome</keyword>